<dbReference type="InterPro" id="IPR050790">
    <property type="entry name" value="ExbB/TolQ_transport"/>
</dbReference>
<dbReference type="InterPro" id="IPR002898">
    <property type="entry name" value="MotA_ExbB_proton_chnl"/>
</dbReference>
<dbReference type="PANTHER" id="PTHR30625">
    <property type="entry name" value="PROTEIN TOLQ"/>
    <property type="match status" value="1"/>
</dbReference>
<reference evidence="9" key="1">
    <citation type="submission" date="2021-02" db="EMBL/GenBank/DDBJ databases">
        <title>PHA producing bacteria isolated from coastal sediment in Guangdong, Shenzhen.</title>
        <authorList>
            <person name="Zheng W."/>
            <person name="Yu S."/>
            <person name="Huang Y."/>
        </authorList>
    </citation>
    <scope>NUCLEOTIDE SEQUENCE</scope>
    <source>
        <strain evidence="9">TN14-10</strain>
    </source>
</reference>
<feature type="transmembrane region" description="Helical" evidence="7">
    <location>
        <begin position="94"/>
        <end position="119"/>
    </location>
</feature>
<comment type="caution">
    <text evidence="9">The sequence shown here is derived from an EMBL/GenBank/DDBJ whole genome shotgun (WGS) entry which is preliminary data.</text>
</comment>
<evidence type="ECO:0000256" key="7">
    <source>
        <dbReference type="SAM" id="Phobius"/>
    </source>
</evidence>
<feature type="domain" description="MotA/TolQ/ExbB proton channel" evidence="8">
    <location>
        <begin position="49"/>
        <end position="134"/>
    </location>
</feature>
<dbReference type="Proteomes" id="UP000664303">
    <property type="component" value="Unassembled WGS sequence"/>
</dbReference>
<dbReference type="PANTHER" id="PTHR30625:SF3">
    <property type="entry name" value="TOL-PAL SYSTEM PROTEIN TOLQ"/>
    <property type="match status" value="1"/>
</dbReference>
<sequence length="144" mass="15213">MHPLVNILLQPVIAALMLVVALALWELGTAAGERLLALPRLVAAGDAAEVERLGRRRIQRVDVITRIGPMLGLMGTLIPLGPGLAALGRGELDILATAMSVAFDTTVLGLLAGIVGFVLGRARRLWYERALEHIEAAAPAGERA</sequence>
<dbReference type="EMBL" id="JAFKCZ010000001">
    <property type="protein sequence ID" value="MBN7794957.1"/>
    <property type="molecule type" value="Genomic_DNA"/>
</dbReference>
<dbReference type="AlphaFoldDB" id="A0A939IKH1"/>
<evidence type="ECO:0000256" key="2">
    <source>
        <dbReference type="ARBA" id="ARBA00022475"/>
    </source>
</evidence>
<evidence type="ECO:0000259" key="8">
    <source>
        <dbReference type="Pfam" id="PF01618"/>
    </source>
</evidence>
<keyword evidence="5 7" id="KW-0472">Membrane</keyword>
<evidence type="ECO:0000313" key="9">
    <source>
        <dbReference type="EMBL" id="MBN7794957.1"/>
    </source>
</evidence>
<evidence type="ECO:0000256" key="3">
    <source>
        <dbReference type="ARBA" id="ARBA00022692"/>
    </source>
</evidence>
<comment type="subcellular location">
    <subcellularLocation>
        <location evidence="1">Cell membrane</location>
        <topology evidence="1">Multi-pass membrane protein</topology>
    </subcellularLocation>
    <subcellularLocation>
        <location evidence="6">Membrane</location>
        <topology evidence="6">Multi-pass membrane protein</topology>
    </subcellularLocation>
</comment>
<protein>
    <submittedName>
        <fullName evidence="9">MotA/TolQ/ExbB proton channel family protein</fullName>
    </submittedName>
</protein>
<evidence type="ECO:0000256" key="6">
    <source>
        <dbReference type="RuleBase" id="RU004057"/>
    </source>
</evidence>
<dbReference type="GO" id="GO:0017038">
    <property type="term" value="P:protein import"/>
    <property type="evidence" value="ECO:0007669"/>
    <property type="project" value="TreeGrafter"/>
</dbReference>
<evidence type="ECO:0000313" key="10">
    <source>
        <dbReference type="Proteomes" id="UP000664303"/>
    </source>
</evidence>
<proteinExistence type="inferred from homology"/>
<keyword evidence="6" id="KW-0653">Protein transport</keyword>
<organism evidence="9 10">
    <name type="scientific">Parahaliea mediterranea</name>
    <dbReference type="NCBI Taxonomy" id="651086"/>
    <lineage>
        <taxon>Bacteria</taxon>
        <taxon>Pseudomonadati</taxon>
        <taxon>Pseudomonadota</taxon>
        <taxon>Gammaproteobacteria</taxon>
        <taxon>Cellvibrionales</taxon>
        <taxon>Halieaceae</taxon>
        <taxon>Parahaliea</taxon>
    </lineage>
</organism>
<accession>A0A939IKH1</accession>
<keyword evidence="6" id="KW-0813">Transport</keyword>
<evidence type="ECO:0000256" key="5">
    <source>
        <dbReference type="ARBA" id="ARBA00023136"/>
    </source>
</evidence>
<keyword evidence="10" id="KW-1185">Reference proteome</keyword>
<gene>
    <name evidence="9" type="ORF">JYP50_00045</name>
</gene>
<keyword evidence="2" id="KW-1003">Cell membrane</keyword>
<feature type="transmembrane region" description="Helical" evidence="7">
    <location>
        <begin position="6"/>
        <end position="25"/>
    </location>
</feature>
<keyword evidence="3 7" id="KW-0812">Transmembrane</keyword>
<dbReference type="Pfam" id="PF01618">
    <property type="entry name" value="MotA_ExbB"/>
    <property type="match status" value="1"/>
</dbReference>
<dbReference type="GO" id="GO:0005886">
    <property type="term" value="C:plasma membrane"/>
    <property type="evidence" value="ECO:0007669"/>
    <property type="project" value="UniProtKB-SubCell"/>
</dbReference>
<name>A0A939IKH1_9GAMM</name>
<evidence type="ECO:0000256" key="1">
    <source>
        <dbReference type="ARBA" id="ARBA00004651"/>
    </source>
</evidence>
<feature type="transmembrane region" description="Helical" evidence="7">
    <location>
        <begin position="63"/>
        <end position="88"/>
    </location>
</feature>
<keyword evidence="4 7" id="KW-1133">Transmembrane helix</keyword>
<evidence type="ECO:0000256" key="4">
    <source>
        <dbReference type="ARBA" id="ARBA00022989"/>
    </source>
</evidence>
<comment type="similarity">
    <text evidence="6">Belongs to the exbB/tolQ family.</text>
</comment>